<name>A0A286R9N4_9BACT</name>
<dbReference type="InterPro" id="IPR049797">
    <property type="entry name" value="HYExAFE"/>
</dbReference>
<keyword evidence="2" id="KW-1185">Reference proteome</keyword>
<accession>A0A286R9N4</accession>
<gene>
    <name evidence="1" type="ORF">THTE_0069</name>
</gene>
<dbReference type="EMBL" id="CP018477">
    <property type="protein sequence ID" value="ASV72671.1"/>
    <property type="molecule type" value="Genomic_DNA"/>
</dbReference>
<sequence length="220" mass="25024">MLFQRKEILAKRDWRVAKRGNHYEAAFEAFLRESGIPYIAVDEARRALMADGRSLKSLDFLVAPRGRTTWLVDVKGRRFPSGEEHLQYWKNWSTQDDLESLAEWETLFGDGFRGLFVFAFHIVGGRLPVQEPLVVSFRGERYAFLGVELAEYRRLCRVISPQWQTVAVAARDFRTVARPVQELFGLAESQPFPAPQTVLAPVHAETPTVSGSTLVGTARR</sequence>
<dbReference type="NCBIfam" id="NF038001">
    <property type="entry name" value="HYExAFE"/>
    <property type="match status" value="1"/>
</dbReference>
<dbReference type="KEGG" id="ttf:THTE_0069"/>
<proteinExistence type="predicted"/>
<dbReference type="Proteomes" id="UP000215086">
    <property type="component" value="Chromosome"/>
</dbReference>
<evidence type="ECO:0000313" key="1">
    <source>
        <dbReference type="EMBL" id="ASV72671.1"/>
    </source>
</evidence>
<reference evidence="1 2" key="1">
    <citation type="journal article" name="Front. Microbiol.">
        <title>Sugar Metabolism of the First Thermophilic Planctomycete Thermogutta terrifontis: Comparative Genomic and Transcriptomic Approaches.</title>
        <authorList>
            <person name="Elcheninov A.G."/>
            <person name="Menzel P."/>
            <person name="Gudbergsdottir S.R."/>
            <person name="Slesarev A.I."/>
            <person name="Kadnikov V.V."/>
            <person name="Krogh A."/>
            <person name="Bonch-Osmolovskaya E.A."/>
            <person name="Peng X."/>
            <person name="Kublanov I.V."/>
        </authorList>
    </citation>
    <scope>NUCLEOTIDE SEQUENCE [LARGE SCALE GENOMIC DNA]</scope>
    <source>
        <strain evidence="1 2">R1</strain>
    </source>
</reference>
<dbReference type="AlphaFoldDB" id="A0A286R9N4"/>
<evidence type="ECO:0000313" key="2">
    <source>
        <dbReference type="Proteomes" id="UP000215086"/>
    </source>
</evidence>
<organism evidence="1 2">
    <name type="scientific">Thermogutta terrifontis</name>
    <dbReference type="NCBI Taxonomy" id="1331910"/>
    <lineage>
        <taxon>Bacteria</taxon>
        <taxon>Pseudomonadati</taxon>
        <taxon>Planctomycetota</taxon>
        <taxon>Planctomycetia</taxon>
        <taxon>Pirellulales</taxon>
        <taxon>Thermoguttaceae</taxon>
        <taxon>Thermogutta</taxon>
    </lineage>
</organism>
<protein>
    <submittedName>
        <fullName evidence="1">Uncharacterized protein</fullName>
    </submittedName>
</protein>